<dbReference type="InterPro" id="IPR020846">
    <property type="entry name" value="MFS_dom"/>
</dbReference>
<feature type="transmembrane region" description="Helical" evidence="19">
    <location>
        <begin position="381"/>
        <end position="401"/>
    </location>
</feature>
<feature type="transmembrane region" description="Helical" evidence="19">
    <location>
        <begin position="140"/>
        <end position="159"/>
    </location>
</feature>
<keyword evidence="11 16" id="KW-0067">ATP-binding</keyword>
<gene>
    <name evidence="22" type="ORF">Prudu_015885</name>
</gene>
<keyword evidence="9 16" id="KW-0547">Nucleotide-binding</keyword>
<dbReference type="NCBIfam" id="TIGR02093">
    <property type="entry name" value="P_ylase"/>
    <property type="match status" value="1"/>
</dbReference>
<comment type="similarity">
    <text evidence="4 17">Belongs to the glycogen phosphorylase family.</text>
</comment>
<accession>A0A4Y1RK25</accession>
<evidence type="ECO:0000256" key="2">
    <source>
        <dbReference type="ARBA" id="ARBA00001933"/>
    </source>
</evidence>
<dbReference type="FunFam" id="1.10.510.10:FF:000300">
    <property type="entry name" value="Calmodulin-binding receptor-like cytoplasmic kinase 3"/>
    <property type="match status" value="1"/>
</dbReference>
<dbReference type="EMBL" id="AP019302">
    <property type="protein sequence ID" value="BBH04682.1"/>
    <property type="molecule type" value="Genomic_DNA"/>
</dbReference>
<evidence type="ECO:0000256" key="13">
    <source>
        <dbReference type="ARBA" id="ARBA00023277"/>
    </source>
</evidence>
<evidence type="ECO:0000256" key="3">
    <source>
        <dbReference type="ARBA" id="ARBA00004141"/>
    </source>
</evidence>
<keyword evidence="12 17" id="KW-0663">Pyridoxal phosphate</keyword>
<dbReference type="PROSITE" id="PS50011">
    <property type="entry name" value="PROTEIN_KINASE_DOM"/>
    <property type="match status" value="1"/>
</dbReference>
<dbReference type="SUPFAM" id="SSF53756">
    <property type="entry name" value="UDP-Glycosyltransferase/glycogen phosphorylase"/>
    <property type="match status" value="1"/>
</dbReference>
<dbReference type="InterPro" id="IPR000811">
    <property type="entry name" value="Glyco_trans_35"/>
</dbReference>
<dbReference type="PROSITE" id="PS00108">
    <property type="entry name" value="PROTEIN_KINASE_ST"/>
    <property type="match status" value="1"/>
</dbReference>
<comment type="catalytic activity">
    <reaction evidence="14">
        <text>L-threonyl-[protein] + ATP = O-phospho-L-threonyl-[protein] + ADP + H(+)</text>
        <dbReference type="Rhea" id="RHEA:46608"/>
        <dbReference type="Rhea" id="RHEA-COMP:11060"/>
        <dbReference type="Rhea" id="RHEA-COMP:11605"/>
        <dbReference type="ChEBI" id="CHEBI:15378"/>
        <dbReference type="ChEBI" id="CHEBI:30013"/>
        <dbReference type="ChEBI" id="CHEBI:30616"/>
        <dbReference type="ChEBI" id="CHEBI:61977"/>
        <dbReference type="ChEBI" id="CHEBI:456216"/>
        <dbReference type="EC" id="2.7.11.1"/>
    </reaction>
</comment>
<comment type="subcellular location">
    <subcellularLocation>
        <location evidence="3">Membrane</location>
        <topology evidence="3">Multi-pass membrane protein</topology>
    </subcellularLocation>
</comment>
<evidence type="ECO:0000256" key="9">
    <source>
        <dbReference type="ARBA" id="ARBA00022741"/>
    </source>
</evidence>
<dbReference type="Pfam" id="PF07690">
    <property type="entry name" value="MFS_1"/>
    <property type="match status" value="1"/>
</dbReference>
<dbReference type="GO" id="GO:0030170">
    <property type="term" value="F:pyridoxal phosphate binding"/>
    <property type="evidence" value="ECO:0007669"/>
    <property type="project" value="InterPro"/>
</dbReference>
<dbReference type="Gene3D" id="1.20.1250.20">
    <property type="entry name" value="MFS general substrate transporter like domains"/>
    <property type="match status" value="2"/>
</dbReference>
<evidence type="ECO:0000256" key="15">
    <source>
        <dbReference type="ARBA" id="ARBA00048679"/>
    </source>
</evidence>
<dbReference type="InterPro" id="IPR017441">
    <property type="entry name" value="Protein_kinase_ATP_BS"/>
</dbReference>
<dbReference type="SMART" id="SM00220">
    <property type="entry name" value="S_TKc"/>
    <property type="match status" value="1"/>
</dbReference>
<dbReference type="InterPro" id="IPR035090">
    <property type="entry name" value="Pyridoxal_P_attach_site"/>
</dbReference>
<evidence type="ECO:0000256" key="19">
    <source>
        <dbReference type="SAM" id="Phobius"/>
    </source>
</evidence>
<name>A0A4Y1RK25_PRUDU</name>
<evidence type="ECO:0000313" key="22">
    <source>
        <dbReference type="EMBL" id="BBH04682.1"/>
    </source>
</evidence>
<evidence type="ECO:0000259" key="21">
    <source>
        <dbReference type="PROSITE" id="PS50850"/>
    </source>
</evidence>
<keyword evidence="8 17" id="KW-0808">Transferase</keyword>
<evidence type="ECO:0000259" key="20">
    <source>
        <dbReference type="PROSITE" id="PS50011"/>
    </source>
</evidence>
<keyword evidence="19" id="KW-0812">Transmembrane</keyword>
<dbReference type="Gene3D" id="3.30.200.20">
    <property type="entry name" value="Phosphorylase Kinase, domain 1"/>
    <property type="match status" value="1"/>
</dbReference>
<dbReference type="GO" id="GO:0106310">
    <property type="term" value="F:protein serine kinase activity"/>
    <property type="evidence" value="ECO:0007669"/>
    <property type="project" value="RHEA"/>
</dbReference>
<comment type="catalytic activity">
    <reaction evidence="15">
        <text>L-seryl-[protein] + ATP = O-phospho-L-seryl-[protein] + ADP + H(+)</text>
        <dbReference type="Rhea" id="RHEA:17989"/>
        <dbReference type="Rhea" id="RHEA-COMP:9863"/>
        <dbReference type="Rhea" id="RHEA-COMP:11604"/>
        <dbReference type="ChEBI" id="CHEBI:15378"/>
        <dbReference type="ChEBI" id="CHEBI:29999"/>
        <dbReference type="ChEBI" id="CHEBI:30616"/>
        <dbReference type="ChEBI" id="CHEBI:83421"/>
        <dbReference type="ChEBI" id="CHEBI:456216"/>
        <dbReference type="EC" id="2.7.11.1"/>
    </reaction>
</comment>
<evidence type="ECO:0000256" key="18">
    <source>
        <dbReference type="SAM" id="MobiDB-lite"/>
    </source>
</evidence>
<feature type="transmembrane region" description="Helical" evidence="19">
    <location>
        <begin position="533"/>
        <end position="554"/>
    </location>
</feature>
<keyword evidence="19" id="KW-1133">Transmembrane helix</keyword>
<evidence type="ECO:0000256" key="11">
    <source>
        <dbReference type="ARBA" id="ARBA00022840"/>
    </source>
</evidence>
<feature type="transmembrane region" description="Helical" evidence="19">
    <location>
        <begin position="413"/>
        <end position="434"/>
    </location>
</feature>
<protein>
    <recommendedName>
        <fullName evidence="17">Alpha-1,4 glucan phosphorylase</fullName>
        <ecNumber evidence="17">2.4.1.1</ecNumber>
    </recommendedName>
</protein>
<dbReference type="Gene3D" id="3.40.50.2000">
    <property type="entry name" value="Glycogen Phosphorylase B"/>
    <property type="match status" value="2"/>
</dbReference>
<dbReference type="PROSITE" id="PS00102">
    <property type="entry name" value="PHOSPHORYLASE"/>
    <property type="match status" value="1"/>
</dbReference>
<dbReference type="EC" id="2.4.1.1" evidence="17"/>
<evidence type="ECO:0000256" key="5">
    <source>
        <dbReference type="ARBA" id="ARBA00022527"/>
    </source>
</evidence>
<feature type="compositionally biased region" description="Polar residues" evidence="18">
    <location>
        <begin position="606"/>
        <end position="615"/>
    </location>
</feature>
<comment type="cofactor">
    <cofactor evidence="2 17">
        <name>pyridoxal 5'-phosphate</name>
        <dbReference type="ChEBI" id="CHEBI:597326"/>
    </cofactor>
</comment>
<dbReference type="GO" id="GO:0005524">
    <property type="term" value="F:ATP binding"/>
    <property type="evidence" value="ECO:0007669"/>
    <property type="project" value="UniProtKB-UniRule"/>
</dbReference>
<dbReference type="InterPro" id="IPR008271">
    <property type="entry name" value="Ser/Thr_kinase_AS"/>
</dbReference>
<dbReference type="PROSITE" id="PS50850">
    <property type="entry name" value="MFS"/>
    <property type="match status" value="1"/>
</dbReference>
<dbReference type="Pfam" id="PF00343">
    <property type="entry name" value="Phosphorylase"/>
    <property type="match status" value="1"/>
</dbReference>
<evidence type="ECO:0000256" key="1">
    <source>
        <dbReference type="ARBA" id="ARBA00001275"/>
    </source>
</evidence>
<evidence type="ECO:0000256" key="4">
    <source>
        <dbReference type="ARBA" id="ARBA00006047"/>
    </source>
</evidence>
<dbReference type="CDD" id="cd17380">
    <property type="entry name" value="MFS_SLC17A9_like"/>
    <property type="match status" value="1"/>
</dbReference>
<dbReference type="GO" id="GO:0004674">
    <property type="term" value="F:protein serine/threonine kinase activity"/>
    <property type="evidence" value="ECO:0007669"/>
    <property type="project" value="UniProtKB-KW"/>
</dbReference>
<evidence type="ECO:0000256" key="17">
    <source>
        <dbReference type="RuleBase" id="RU000587"/>
    </source>
</evidence>
<feature type="binding site" evidence="16">
    <location>
        <position position="686"/>
    </location>
    <ligand>
        <name>ATP</name>
        <dbReference type="ChEBI" id="CHEBI:30616"/>
    </ligand>
</feature>
<dbReference type="InterPro" id="IPR000719">
    <property type="entry name" value="Prot_kinase_dom"/>
</dbReference>
<feature type="transmembrane region" description="Helical" evidence="19">
    <location>
        <begin position="446"/>
        <end position="465"/>
    </location>
</feature>
<feature type="transmembrane region" description="Helical" evidence="19">
    <location>
        <begin position="105"/>
        <end position="128"/>
    </location>
</feature>
<feature type="transmembrane region" description="Helical" evidence="19">
    <location>
        <begin position="227"/>
        <end position="249"/>
    </location>
</feature>
<evidence type="ECO:0000256" key="12">
    <source>
        <dbReference type="ARBA" id="ARBA00022898"/>
    </source>
</evidence>
<feature type="transmembrane region" description="Helical" evidence="19">
    <location>
        <begin position="191"/>
        <end position="215"/>
    </location>
</feature>
<dbReference type="FunFam" id="3.40.50.2000:FF:000003">
    <property type="entry name" value="Alpha-1,4 glucan phosphorylase"/>
    <property type="match status" value="1"/>
</dbReference>
<dbReference type="Gene3D" id="1.10.510.10">
    <property type="entry name" value="Transferase(Phosphotransferase) domain 1"/>
    <property type="match status" value="1"/>
</dbReference>
<keyword evidence="5" id="KW-0723">Serine/threonine-protein kinase</keyword>
<dbReference type="GO" id="GO:0008184">
    <property type="term" value="F:glycogen phosphorylase activity"/>
    <property type="evidence" value="ECO:0007669"/>
    <property type="project" value="InterPro"/>
</dbReference>
<feature type="transmembrane region" description="Helical" evidence="19">
    <location>
        <begin position="503"/>
        <end position="527"/>
    </location>
</feature>
<dbReference type="GO" id="GO:0005737">
    <property type="term" value="C:cytoplasm"/>
    <property type="evidence" value="ECO:0007669"/>
    <property type="project" value="TreeGrafter"/>
</dbReference>
<dbReference type="InterPro" id="IPR044777">
    <property type="entry name" value="SLC17A9-like"/>
</dbReference>
<dbReference type="Pfam" id="PF00069">
    <property type="entry name" value="Pkinase"/>
    <property type="match status" value="1"/>
</dbReference>
<dbReference type="InterPro" id="IPR011833">
    <property type="entry name" value="Glycg_phsphrylas"/>
</dbReference>
<reference evidence="22" key="1">
    <citation type="journal article" date="2019" name="Science">
        <title>Mutation of a bHLH transcription factor allowed almond domestication.</title>
        <authorList>
            <person name="Sanchez-Perez R."/>
            <person name="Pavan S."/>
            <person name="Mazzeo R."/>
            <person name="Moldovan C."/>
            <person name="Aiese Cigliano R."/>
            <person name="Del Cueto J."/>
            <person name="Ricciardi F."/>
            <person name="Lotti C."/>
            <person name="Ricciardi L."/>
            <person name="Dicenta F."/>
            <person name="Lopez-Marques R.L."/>
            <person name="Lindberg Moller B."/>
        </authorList>
    </citation>
    <scope>NUCLEOTIDE SEQUENCE</scope>
</reference>
<sequence length="1852" mass="207415">MNSAIRSSYLTLSRDRSVPIPETPKLQPFPRFFDSTNRNNRFRDVSSGSSLLRTRLRHDSAEFRTALSHRVGLSSKNAQFDSFPDENEAQAPSFAEFITSERVKVVAMLALALALCNADRVVMSVAIVPLSLSNGWSRSFAVIFPLGYLISPIAGGTLVDYYGGKVVMAWGVALWSLATFLTPWAAETSLWALLAMRALLGIAEGVALPCMNNMVARWFPQTERARAVGIAMAGFQLGSSVGLMLSPILMSQGGIFGPFVIFGLSGFLWVLVWLSATSNIKYELEYILNERKKSFLVENKPKTTKVIPPFRRLLSKLPTWSLIIANAMHSWVMHISHASTPDRNPQISKYELEYILNERKKSFLVENKPKTTKVIPPFRRLLSKLPTWSLIIANAMHSWVYHVDLRQAAWFSAVPWTVMAIMGYIGGLWSDIMIRNGMSVTLTRKIMQSIGFLGPGIALVGLTTAKSPAVASAWLTLAVGLKSFSHSGFLVNLQEIAPQYSGVLHGISNTGGTLAAILGTVGAGFFVELVGSFQGFLLFTSLLYVLAALFYNVFSTGERVNFDEPNGNSNKPKHQRFAALKAAVKKVAGVFKILLFGQREAIPKTSTDISTGSDTKSSSKFKLSQSNNSSSARSGVIETKNFSYEEIFKATEKFSPANKIGEGAFGTVYKGRLGDGSLVAVKRAKKATYDKLIALEFKNEILTLSMIEHLNLVRLYGYLEHGDERIIVVEYVGNGTLREHLDGTLGNGLEAGERLDIAIDVAHAITYLHMYTDPPIIHRDIKSLNILITEKFRAKVADFGFARLSADPNATHISTQIKGTAGYLDPEYLKTYQLTEKSDVYSFGVLLVELMTGRRPIEPQKPANERLTTRWAMQMLKRGDAILIMDPKLRRNPASTMALEKILMLAKQCLAPLRQSRPSMQKCAEILWGIRKDFREKPSLLLLHLTTLPIFLHVSSISQVPKRQKENIKIRSPKEAKRAMCTSHSLPVRSLLAPFSCDRSQAVFCLAMAATAKPNGKSITDSDISSKIPATANPLAEEPSQIASNINYHAKFSPHFSPFKFQPEQAYYATADSVRDRLIQQWNETYLHFHKKNPKQTYYLSMEYLQGRALTNAIGNLNVQKAYADALNKLGHDLEEIREQEKDAALGNGGLGRLASCFLDSMATLNLPAWGYGLRYRYGLFKQRIAKDGQEETAEDWLEKFSPWEVVRHDVVYPVRFFGRVHVNPDGSRKWVEGEVLQALAYDVPIPGYKTKNTISLRLWEAKASAEDFNLFQFNDGQYESAAQLHSRAQQICAVLYPGDATEDGKLLRLKQQFFLCSASLQDIIFRFKERKGSTASLQWSEFPTKVAVQLNDTHPTLAIPELMRLLLDEEGLGWDEAWAVTTRTIAYTNHTVLPEALEKWSQPVMWKLLPRHMQIIEEIDKRFIATVHATRTDLVSKIPSLCILDNSPQKPVVRMANLCVVSAHTVNGVAQLHSDILKNELFVDYVSIWPSKFQNKTNGITPRRWLRFCSPELSNIITKWLKTDQWVTNLDLLTGLRKFADDSKLQEEWASAKLANKKRLAQYIEHTTGVQVDPSTLFDIQVKRIHEYKRQLLNILGAVYRYKKLKEMSPEERKKTTPRTIMIGGKAFATYTNAKRIVKLVDDVGAVVNKDPEVNTHLKVVFVPNYNVSVAELLIPGSELSQHISTAGMEASGTSNMKFALNGCLIIGTLDGANVEIREEIGEDNFFLFGATADEVPKLRKDRENGLFKPDPRFEEAKQFVRSGAFGSYDYNPLLDSLEGNTGYGRGDYFLVGHDFPQYLDAQAKVDEAYKDRKKWLKMSILSTAGSGKFSSDRTIAQYAKEIWNIEECRT</sequence>
<feature type="transmembrane region" description="Helical" evidence="19">
    <location>
        <begin position="255"/>
        <end position="274"/>
    </location>
</feature>
<evidence type="ECO:0000256" key="10">
    <source>
        <dbReference type="ARBA" id="ARBA00022777"/>
    </source>
</evidence>
<feature type="domain" description="Protein kinase" evidence="20">
    <location>
        <begin position="654"/>
        <end position="940"/>
    </location>
</feature>
<dbReference type="SUPFAM" id="SSF103473">
    <property type="entry name" value="MFS general substrate transporter"/>
    <property type="match status" value="1"/>
</dbReference>
<dbReference type="PROSITE" id="PS00107">
    <property type="entry name" value="PROTEIN_KINASE_ATP"/>
    <property type="match status" value="1"/>
</dbReference>
<comment type="catalytic activity">
    <reaction evidence="1 17">
        <text>[(1-&gt;4)-alpha-D-glucosyl](n) + phosphate = [(1-&gt;4)-alpha-D-glucosyl](n-1) + alpha-D-glucose 1-phosphate</text>
        <dbReference type="Rhea" id="RHEA:41732"/>
        <dbReference type="Rhea" id="RHEA-COMP:9584"/>
        <dbReference type="Rhea" id="RHEA-COMP:9586"/>
        <dbReference type="ChEBI" id="CHEBI:15444"/>
        <dbReference type="ChEBI" id="CHEBI:43474"/>
        <dbReference type="ChEBI" id="CHEBI:58601"/>
        <dbReference type="EC" id="2.4.1.1"/>
    </reaction>
</comment>
<evidence type="ECO:0000256" key="7">
    <source>
        <dbReference type="ARBA" id="ARBA00022676"/>
    </source>
</evidence>
<dbReference type="PANTHER" id="PTHR11468:SF4">
    <property type="entry name" value="ALPHA-GLUCAN PHOSPHORYLASE 2, CYTOSOLIC"/>
    <property type="match status" value="1"/>
</dbReference>
<keyword evidence="19" id="KW-0472">Membrane</keyword>
<dbReference type="GO" id="GO:0005315">
    <property type="term" value="F:phosphate transmembrane transporter activity"/>
    <property type="evidence" value="ECO:0007669"/>
    <property type="project" value="UniProtKB-ARBA"/>
</dbReference>
<evidence type="ECO:0000256" key="8">
    <source>
        <dbReference type="ARBA" id="ARBA00022679"/>
    </source>
</evidence>
<dbReference type="SUPFAM" id="SSF56112">
    <property type="entry name" value="Protein kinase-like (PK-like)"/>
    <property type="match status" value="1"/>
</dbReference>
<evidence type="ECO:0000256" key="14">
    <source>
        <dbReference type="ARBA" id="ARBA00047899"/>
    </source>
</evidence>
<dbReference type="CDD" id="cd04300">
    <property type="entry name" value="GT35_Glycogen_Phosphorylase"/>
    <property type="match status" value="1"/>
</dbReference>
<dbReference type="InterPro" id="IPR036259">
    <property type="entry name" value="MFS_trans_sf"/>
</dbReference>
<dbReference type="InterPro" id="IPR011701">
    <property type="entry name" value="MFS"/>
</dbReference>
<evidence type="ECO:0000256" key="6">
    <source>
        <dbReference type="ARBA" id="ARBA00022533"/>
    </source>
</evidence>
<keyword evidence="6" id="KW-0021">Allosteric enzyme</keyword>
<organism evidence="22">
    <name type="scientific">Prunus dulcis</name>
    <name type="common">Almond</name>
    <name type="synonym">Amygdalus dulcis</name>
    <dbReference type="NCBI Taxonomy" id="3755"/>
    <lineage>
        <taxon>Eukaryota</taxon>
        <taxon>Viridiplantae</taxon>
        <taxon>Streptophyta</taxon>
        <taxon>Embryophyta</taxon>
        <taxon>Tracheophyta</taxon>
        <taxon>Spermatophyta</taxon>
        <taxon>Magnoliopsida</taxon>
        <taxon>eudicotyledons</taxon>
        <taxon>Gunneridae</taxon>
        <taxon>Pentapetalae</taxon>
        <taxon>rosids</taxon>
        <taxon>fabids</taxon>
        <taxon>Rosales</taxon>
        <taxon>Rosaceae</taxon>
        <taxon>Amygdaloideae</taxon>
        <taxon>Amygdaleae</taxon>
        <taxon>Prunus</taxon>
    </lineage>
</organism>
<keyword evidence="13 17" id="KW-0119">Carbohydrate metabolism</keyword>
<feature type="region of interest" description="Disordered" evidence="18">
    <location>
        <begin position="606"/>
        <end position="632"/>
    </location>
</feature>
<dbReference type="InterPro" id="IPR011009">
    <property type="entry name" value="Kinase-like_dom_sf"/>
</dbReference>
<dbReference type="PANTHER" id="PTHR11468">
    <property type="entry name" value="GLYCOGEN PHOSPHORYLASE"/>
    <property type="match status" value="1"/>
</dbReference>
<keyword evidence="10" id="KW-0418">Kinase</keyword>
<proteinExistence type="inferred from homology"/>
<dbReference type="GO" id="GO:0016020">
    <property type="term" value="C:membrane"/>
    <property type="evidence" value="ECO:0007669"/>
    <property type="project" value="UniProtKB-SubCell"/>
</dbReference>
<evidence type="ECO:0000256" key="16">
    <source>
        <dbReference type="PROSITE-ProRule" id="PRU10141"/>
    </source>
</evidence>
<keyword evidence="7 17" id="KW-0328">Glycosyltransferase</keyword>
<feature type="domain" description="Major facilitator superfamily (MFS) profile" evidence="21">
    <location>
        <begin position="88"/>
        <end position="559"/>
    </location>
</feature>
<comment type="function">
    <text evidence="17">Allosteric enzyme that catalyzes the rate-limiting step in glycogen catabolism, the phosphorolytic cleavage of glycogen to produce glucose-1-phosphate, and plays a central role in maintaining cellular and organismal glucose homeostasis.</text>
</comment>
<dbReference type="GO" id="GO:0005980">
    <property type="term" value="P:glycogen catabolic process"/>
    <property type="evidence" value="ECO:0007669"/>
    <property type="project" value="TreeGrafter"/>
</dbReference>
<dbReference type="FunFam" id="3.40.50.2000:FF:000002">
    <property type="entry name" value="Alpha-1,4 glucan phosphorylase"/>
    <property type="match status" value="1"/>
</dbReference>
<feature type="compositionally biased region" description="Low complexity" evidence="18">
    <location>
        <begin position="616"/>
        <end position="632"/>
    </location>
</feature>
<feature type="transmembrane region" description="Helical" evidence="19">
    <location>
        <begin position="166"/>
        <end position="185"/>
    </location>
</feature>